<dbReference type="PANTHER" id="PTHR11373:SF4">
    <property type="entry name" value="DEOXYNUCLEOSIDE TRIPHOSPHATE TRIPHOSPHOHYDROLASE SAMHD1"/>
    <property type="match status" value="1"/>
</dbReference>
<keyword evidence="3" id="KW-1185">Reference proteome</keyword>
<dbReference type="SUPFAM" id="SSF109604">
    <property type="entry name" value="HD-domain/PDEase-like"/>
    <property type="match status" value="1"/>
</dbReference>
<dbReference type="CDD" id="cd00077">
    <property type="entry name" value="HDc"/>
    <property type="match status" value="1"/>
</dbReference>
<sequence>MTSRGGIQEYGKGIMRIRDPIHGTIPVSDPEKAVIDSRHYQRLRYVRQLGFGDLAFPGATHTRHIHSLGAMHVASRVFGAVAARSSLPEDVRERFCAAVRLAVLCHDLGHMPLSHASERIAPKRSLLRLPSWLDGTAEGELATHEDYTAKILLDSSLTPIIEKHFGDLGITPMAAVALVTGAKPPKDPGFTHQGVDWTPLLRAIVSGELDADRMDYLLRDSFYTGVNYGRYDMDWIVSNLNPALKDGCAYLALSRAAAFAFEDFLLSRYHMFVSVYLHHTSVNFDYMLRRYYEESPGEFEIPADPEEFLLCDDSALWYTLRRSKNPWAQRISRRQGYKLLAQFTERDTGYDLDVLRSALVSHKFDHYVVESQNVLSKYTSGPSGRGPSLYIIDASTGRLTEVARYTPLYQRYSGAVRLVRLYVRPDQADRAHDLMGRVLGQAVES</sequence>
<dbReference type="SMART" id="SM00471">
    <property type="entry name" value="HDc"/>
    <property type="match status" value="1"/>
</dbReference>
<dbReference type="Gene3D" id="1.10.3210.10">
    <property type="entry name" value="Hypothetical protein af1432"/>
    <property type="match status" value="1"/>
</dbReference>
<evidence type="ECO:0000313" key="2">
    <source>
        <dbReference type="EMBL" id="ATB50083.1"/>
    </source>
</evidence>
<feature type="domain" description="HD/PDEase" evidence="1">
    <location>
        <begin position="59"/>
        <end position="226"/>
    </location>
</feature>
<dbReference type="PANTHER" id="PTHR11373">
    <property type="entry name" value="DEOXYNUCLEOSIDE TRIPHOSPHATE TRIPHOSPHOHYDROLASE"/>
    <property type="match status" value="1"/>
</dbReference>
<dbReference type="EMBL" id="CP022203">
    <property type="protein sequence ID" value="ATB50083.1"/>
    <property type="molecule type" value="Genomic_DNA"/>
</dbReference>
<protein>
    <submittedName>
        <fullName evidence="2">Phosphohydrolase</fullName>
    </submittedName>
</protein>
<organism evidence="2 3">
    <name type="scientific">Corallococcus macrosporus DSM 14697</name>
    <dbReference type="NCBI Taxonomy" id="1189310"/>
    <lineage>
        <taxon>Bacteria</taxon>
        <taxon>Pseudomonadati</taxon>
        <taxon>Myxococcota</taxon>
        <taxon>Myxococcia</taxon>
        <taxon>Myxococcales</taxon>
        <taxon>Cystobacterineae</taxon>
        <taxon>Myxococcaceae</taxon>
        <taxon>Corallococcus</taxon>
    </lineage>
</organism>
<name>A0A250K248_9BACT</name>
<dbReference type="Pfam" id="PF01966">
    <property type="entry name" value="HD"/>
    <property type="match status" value="1"/>
</dbReference>
<gene>
    <name evidence="2" type="ORF">MYMAC_005738</name>
</gene>
<dbReference type="InterPro" id="IPR045509">
    <property type="entry name" value="HD_assoc_2"/>
</dbReference>
<dbReference type="InterPro" id="IPR006674">
    <property type="entry name" value="HD_domain"/>
</dbReference>
<dbReference type="InterPro" id="IPR003607">
    <property type="entry name" value="HD/PDEase_dom"/>
</dbReference>
<evidence type="ECO:0000259" key="1">
    <source>
        <dbReference type="SMART" id="SM00471"/>
    </source>
</evidence>
<proteinExistence type="predicted"/>
<dbReference type="GO" id="GO:0008832">
    <property type="term" value="F:dGTPase activity"/>
    <property type="evidence" value="ECO:0007669"/>
    <property type="project" value="TreeGrafter"/>
</dbReference>
<dbReference type="Proteomes" id="UP000217343">
    <property type="component" value="Chromosome"/>
</dbReference>
<evidence type="ECO:0000313" key="3">
    <source>
        <dbReference type="Proteomes" id="UP000217343"/>
    </source>
</evidence>
<reference evidence="2 3" key="1">
    <citation type="submission" date="2017-06" db="EMBL/GenBank/DDBJ databases">
        <title>Sequencing and comparative analysis of myxobacterial genomes.</title>
        <authorList>
            <person name="Rupp O."/>
            <person name="Goesmann A."/>
            <person name="Sogaard-Andersen L."/>
        </authorList>
    </citation>
    <scope>NUCLEOTIDE SEQUENCE [LARGE SCALE GENOMIC DNA]</scope>
    <source>
        <strain evidence="2 3">DSM 14697</strain>
    </source>
</reference>
<dbReference type="AlphaFoldDB" id="A0A250K248"/>
<accession>A0A250K248</accession>
<dbReference type="GO" id="GO:0006203">
    <property type="term" value="P:dGTP catabolic process"/>
    <property type="evidence" value="ECO:0007669"/>
    <property type="project" value="TreeGrafter"/>
</dbReference>
<dbReference type="KEGG" id="mmas:MYMAC_005738"/>
<dbReference type="InterPro" id="IPR050135">
    <property type="entry name" value="dGTPase-like"/>
</dbReference>
<dbReference type="Pfam" id="PF19276">
    <property type="entry name" value="HD_assoc_2"/>
    <property type="match status" value="1"/>
</dbReference>
<keyword evidence="2" id="KW-0378">Hydrolase</keyword>